<dbReference type="EMBL" id="FNBA01000008">
    <property type="protein sequence ID" value="SDF19617.1"/>
    <property type="molecule type" value="Genomic_DNA"/>
</dbReference>
<accession>A0A1G7J3Q8</accession>
<name>A0A1G7J3Q8_9FLAO</name>
<evidence type="ECO:0000313" key="2">
    <source>
        <dbReference type="Proteomes" id="UP000199321"/>
    </source>
</evidence>
<dbReference type="RefSeq" id="WP_175445480.1">
    <property type="nucleotide sequence ID" value="NZ_BMWO01000006.1"/>
</dbReference>
<dbReference type="AlphaFoldDB" id="A0A1G7J3Q8"/>
<evidence type="ECO:0000313" key="1">
    <source>
        <dbReference type="EMBL" id="SDF19617.1"/>
    </source>
</evidence>
<protein>
    <submittedName>
        <fullName evidence="1">Uncharacterized protein</fullName>
    </submittedName>
</protein>
<dbReference type="STRING" id="227084.SAMN05421855_10877"/>
<reference evidence="1 2" key="1">
    <citation type="submission" date="2016-10" db="EMBL/GenBank/DDBJ databases">
        <authorList>
            <person name="de Groot N.N."/>
        </authorList>
    </citation>
    <scope>NUCLEOTIDE SEQUENCE [LARGE SCALE GENOMIC DNA]</scope>
    <source>
        <strain evidence="1 2">DSM 16195</strain>
    </source>
</reference>
<sequence>MENNIITISELKNLKFEYIKNEYVIALVDNQGFEILKEYGISIVDAINDLHQNLI</sequence>
<dbReference type="Proteomes" id="UP000199321">
    <property type="component" value="Unassembled WGS sequence"/>
</dbReference>
<proteinExistence type="predicted"/>
<gene>
    <name evidence="1" type="ORF">SAMN05421855_10877</name>
</gene>
<organism evidence="1 2">
    <name type="scientific">Ulvibacter litoralis</name>
    <dbReference type="NCBI Taxonomy" id="227084"/>
    <lineage>
        <taxon>Bacteria</taxon>
        <taxon>Pseudomonadati</taxon>
        <taxon>Bacteroidota</taxon>
        <taxon>Flavobacteriia</taxon>
        <taxon>Flavobacteriales</taxon>
        <taxon>Flavobacteriaceae</taxon>
        <taxon>Ulvibacter</taxon>
    </lineage>
</organism>
<keyword evidence="2" id="KW-1185">Reference proteome</keyword>